<comment type="pathway">
    <text evidence="7">Carbohydrate biosynthesis; dTDP-L-rhamnose biosynthesis.</text>
</comment>
<dbReference type="AlphaFoldDB" id="A0A1M7T5V2"/>
<dbReference type="SUPFAM" id="SSF51182">
    <property type="entry name" value="RmlC-like cupins"/>
    <property type="match status" value="1"/>
</dbReference>
<evidence type="ECO:0000256" key="2">
    <source>
        <dbReference type="ARBA" id="ARBA00001997"/>
    </source>
</evidence>
<proteinExistence type="inferred from homology"/>
<dbReference type="InterPro" id="IPR011051">
    <property type="entry name" value="RmlC_Cupin_sf"/>
</dbReference>
<comment type="subunit">
    <text evidence="7">Homodimer.</text>
</comment>
<dbReference type="InterPro" id="IPR014710">
    <property type="entry name" value="RmlC-like_jellyroll"/>
</dbReference>
<evidence type="ECO:0000256" key="4">
    <source>
        <dbReference type="ARBA" id="ARBA00019595"/>
    </source>
</evidence>
<organism evidence="8 9">
    <name type="scientific">Desulfovibrio litoralis DSM 11393</name>
    <dbReference type="NCBI Taxonomy" id="1121455"/>
    <lineage>
        <taxon>Bacteria</taxon>
        <taxon>Pseudomonadati</taxon>
        <taxon>Thermodesulfobacteriota</taxon>
        <taxon>Desulfovibrionia</taxon>
        <taxon>Desulfovibrionales</taxon>
        <taxon>Desulfovibrionaceae</taxon>
        <taxon>Desulfovibrio</taxon>
    </lineage>
</organism>
<dbReference type="OrthoDB" id="9800680at2"/>
<dbReference type="GO" id="GO:0005829">
    <property type="term" value="C:cytosol"/>
    <property type="evidence" value="ECO:0007669"/>
    <property type="project" value="TreeGrafter"/>
</dbReference>
<feature type="active site" description="Proton donor" evidence="5">
    <location>
        <position position="132"/>
    </location>
</feature>
<protein>
    <recommendedName>
        <fullName evidence="4 7">dTDP-4-dehydrorhamnose 3,5-epimerase</fullName>
        <ecNumber evidence="3 7">5.1.3.13</ecNumber>
    </recommendedName>
    <alternativeName>
        <fullName evidence="7">Thymidine diphospho-4-keto-rhamnose 3,5-epimerase</fullName>
    </alternativeName>
</protein>
<evidence type="ECO:0000256" key="5">
    <source>
        <dbReference type="PIRSR" id="PIRSR600888-1"/>
    </source>
</evidence>
<reference evidence="8 9" key="1">
    <citation type="submission" date="2016-12" db="EMBL/GenBank/DDBJ databases">
        <authorList>
            <person name="Song W.-J."/>
            <person name="Kurnit D.M."/>
        </authorList>
    </citation>
    <scope>NUCLEOTIDE SEQUENCE [LARGE SCALE GENOMIC DNA]</scope>
    <source>
        <strain evidence="8 9">DSM 11393</strain>
    </source>
</reference>
<dbReference type="EC" id="5.1.3.13" evidence="3 7"/>
<comment type="catalytic activity">
    <reaction evidence="1 7">
        <text>dTDP-4-dehydro-6-deoxy-alpha-D-glucose = dTDP-4-dehydro-beta-L-rhamnose</text>
        <dbReference type="Rhea" id="RHEA:16969"/>
        <dbReference type="ChEBI" id="CHEBI:57649"/>
        <dbReference type="ChEBI" id="CHEBI:62830"/>
        <dbReference type="EC" id="5.1.3.13"/>
    </reaction>
</comment>
<evidence type="ECO:0000313" key="8">
    <source>
        <dbReference type="EMBL" id="SHN66068.1"/>
    </source>
</evidence>
<comment type="similarity">
    <text evidence="7">Belongs to the dTDP-4-dehydrorhamnose 3,5-epimerase family.</text>
</comment>
<sequence>MFIEKTPIEDLVILKPKVHLDERGFFLESFRQDIFETLLKGTKFVQDNHALSVEVGVLRGLHFQLPPAEQAKLIWVTRGSVFDVAVDLRKNSKTYGKWFSVELTAENFLRLFIPRGFAHGYITTSPNTEFMYKVDNYYAPNYDSGIAWNDPDLDISWPSLPSHLSEPILSEKDKKQQAFRTFQSPF</sequence>
<dbReference type="RefSeq" id="WP_072697266.1">
    <property type="nucleotide sequence ID" value="NZ_FRDI01000007.1"/>
</dbReference>
<comment type="function">
    <text evidence="2 7">Catalyzes the epimerization of the C3' and C5'positions of dTDP-6-deoxy-D-xylo-4-hexulose, forming dTDP-6-deoxy-L-lyxo-4-hexulose.</text>
</comment>
<keyword evidence="7" id="KW-0413">Isomerase</keyword>
<dbReference type="GO" id="GO:0000271">
    <property type="term" value="P:polysaccharide biosynthetic process"/>
    <property type="evidence" value="ECO:0007669"/>
    <property type="project" value="TreeGrafter"/>
</dbReference>
<evidence type="ECO:0000256" key="3">
    <source>
        <dbReference type="ARBA" id="ARBA00012098"/>
    </source>
</evidence>
<gene>
    <name evidence="8" type="ORF">SAMN02745728_01573</name>
</gene>
<feature type="active site" description="Proton acceptor" evidence="5">
    <location>
        <position position="62"/>
    </location>
</feature>
<dbReference type="UniPathway" id="UPA00124"/>
<dbReference type="InterPro" id="IPR000888">
    <property type="entry name" value="RmlC-like"/>
</dbReference>
<name>A0A1M7T5V2_9BACT</name>
<evidence type="ECO:0000256" key="7">
    <source>
        <dbReference type="RuleBase" id="RU364069"/>
    </source>
</evidence>
<dbReference type="PANTHER" id="PTHR21047:SF2">
    <property type="entry name" value="THYMIDINE DIPHOSPHO-4-KETO-RHAMNOSE 3,5-EPIMERASE"/>
    <property type="match status" value="1"/>
</dbReference>
<dbReference type="CDD" id="cd00438">
    <property type="entry name" value="cupin_RmlC"/>
    <property type="match status" value="1"/>
</dbReference>
<dbReference type="STRING" id="1121455.SAMN02745728_01573"/>
<dbReference type="GO" id="GO:0008830">
    <property type="term" value="F:dTDP-4-dehydrorhamnose 3,5-epimerase activity"/>
    <property type="evidence" value="ECO:0007669"/>
    <property type="project" value="UniProtKB-UniRule"/>
</dbReference>
<dbReference type="Pfam" id="PF00908">
    <property type="entry name" value="dTDP_sugar_isom"/>
    <property type="match status" value="1"/>
</dbReference>
<evidence type="ECO:0000256" key="6">
    <source>
        <dbReference type="PIRSR" id="PIRSR600888-3"/>
    </source>
</evidence>
<dbReference type="NCBIfam" id="TIGR01221">
    <property type="entry name" value="rmlC"/>
    <property type="match status" value="1"/>
</dbReference>
<keyword evidence="9" id="KW-1185">Reference proteome</keyword>
<dbReference type="Gene3D" id="2.60.120.10">
    <property type="entry name" value="Jelly Rolls"/>
    <property type="match status" value="1"/>
</dbReference>
<accession>A0A1M7T5V2</accession>
<dbReference type="EMBL" id="FRDI01000007">
    <property type="protein sequence ID" value="SHN66068.1"/>
    <property type="molecule type" value="Genomic_DNA"/>
</dbReference>
<evidence type="ECO:0000313" key="9">
    <source>
        <dbReference type="Proteomes" id="UP000186469"/>
    </source>
</evidence>
<feature type="site" description="Participates in a stacking interaction with the thymidine ring of dTDP-4-oxo-6-deoxyglucose" evidence="6">
    <location>
        <position position="138"/>
    </location>
</feature>
<dbReference type="Proteomes" id="UP000186469">
    <property type="component" value="Unassembled WGS sequence"/>
</dbReference>
<dbReference type="GO" id="GO:0019305">
    <property type="term" value="P:dTDP-rhamnose biosynthetic process"/>
    <property type="evidence" value="ECO:0007669"/>
    <property type="project" value="UniProtKB-UniRule"/>
</dbReference>
<evidence type="ECO:0000256" key="1">
    <source>
        <dbReference type="ARBA" id="ARBA00001298"/>
    </source>
</evidence>
<dbReference type="PANTHER" id="PTHR21047">
    <property type="entry name" value="DTDP-6-DEOXY-D-GLUCOSE-3,5 EPIMERASE"/>
    <property type="match status" value="1"/>
</dbReference>